<evidence type="ECO:0000313" key="3">
    <source>
        <dbReference type="Proteomes" id="UP001269400"/>
    </source>
</evidence>
<comment type="caution">
    <text evidence="2">The sequence shown here is derived from an EMBL/GenBank/DDBJ whole genome shotgun (WGS) entry which is preliminary data.</text>
</comment>
<reference evidence="2" key="2">
    <citation type="submission" date="2022-12" db="EMBL/GenBank/DDBJ databases">
        <authorList>
            <person name="Dechsakulwatana C."/>
            <person name="Rungsihiranrut A."/>
            <person name="Muangchinda C."/>
            <person name="Ningthoujam R."/>
            <person name="Klankeo P."/>
            <person name="Pinyakong O."/>
        </authorList>
    </citation>
    <scope>NUCLEOTIDE SEQUENCE</scope>
    <source>
        <strain evidence="2">TL01-2</strain>
    </source>
</reference>
<dbReference type="Proteomes" id="UP001269400">
    <property type="component" value="Unassembled WGS sequence"/>
</dbReference>
<keyword evidence="1" id="KW-1133">Transmembrane helix</keyword>
<dbReference type="RefSeq" id="WP_316911573.1">
    <property type="nucleotide sequence ID" value="NZ_JAPTGD010000004.1"/>
</dbReference>
<evidence type="ECO:0000313" key="2">
    <source>
        <dbReference type="EMBL" id="MDU9694907.1"/>
    </source>
</evidence>
<reference evidence="2" key="1">
    <citation type="journal article" date="2022" name="J Environ Chem Eng">
        <title>Biodegradation of petroleum oil using a constructed nonpathogenic and heavy metal-tolerant bacterial consortium isolated from marine sponges.</title>
        <authorList>
            <person name="Dechsakulwatana C."/>
            <person name="Rungsihiranrut A."/>
            <person name="Muangchinda C."/>
            <person name="Ningthoujam R."/>
            <person name="Klankeo P."/>
            <person name="Pinyakong O."/>
        </authorList>
    </citation>
    <scope>NUCLEOTIDE SEQUENCE</scope>
    <source>
        <strain evidence="2">TL01-2</strain>
    </source>
</reference>
<keyword evidence="1" id="KW-0472">Membrane</keyword>
<evidence type="ECO:0008006" key="4">
    <source>
        <dbReference type="Google" id="ProtNLM"/>
    </source>
</evidence>
<accession>A0AAX6NGK3</accession>
<proteinExistence type="predicted"/>
<dbReference type="AlphaFoldDB" id="A0AAX6NGK3"/>
<feature type="transmembrane region" description="Helical" evidence="1">
    <location>
        <begin position="6"/>
        <end position="24"/>
    </location>
</feature>
<gene>
    <name evidence="2" type="ORF">O0Q50_27315</name>
</gene>
<evidence type="ECO:0000256" key="1">
    <source>
        <dbReference type="SAM" id="Phobius"/>
    </source>
</evidence>
<name>A0AAX6NGK3_PRIAR</name>
<protein>
    <recommendedName>
        <fullName evidence="4">DUF2140 family protein</fullName>
    </recommendedName>
</protein>
<dbReference type="EMBL" id="JAPTGD010000004">
    <property type="protein sequence ID" value="MDU9694907.1"/>
    <property type="molecule type" value="Genomic_DNA"/>
</dbReference>
<organism evidence="2 3">
    <name type="scientific">Priestia aryabhattai</name>
    <name type="common">Bacillus aryabhattai</name>
    <dbReference type="NCBI Taxonomy" id="412384"/>
    <lineage>
        <taxon>Bacteria</taxon>
        <taxon>Bacillati</taxon>
        <taxon>Bacillota</taxon>
        <taxon>Bacilli</taxon>
        <taxon>Bacillales</taxon>
        <taxon>Bacillaceae</taxon>
        <taxon>Priestia</taxon>
    </lineage>
</organism>
<sequence length="228" mass="25696">MCLRKLIAVIFLFIILLVGLYFFVSPVRNIEKLDQTASLSSLAQEKSAHATSLELNGGSPILGYRLSESDVNDYLRSYLYENDETVDGAEAELLPEHIKFYINKHVVSFMESQFVVDVTPNAENGKLVLKVNSVHLGRMPIPMSLVWDRLNIDKTSDVTVDKEMNEITLLNNLPDSISFEQADTTDEYINLSASVTIDSLRDIINLAPYLIPKDIQRNLSQKLNLFGQ</sequence>
<keyword evidence="1" id="KW-0812">Transmembrane</keyword>